<dbReference type="InterPro" id="IPR036396">
    <property type="entry name" value="Cyt_P450_sf"/>
</dbReference>
<evidence type="ECO:0000256" key="1">
    <source>
        <dbReference type="ARBA" id="ARBA00010617"/>
    </source>
</evidence>
<name>A0ABR1UMF0_9PEZI</name>
<dbReference type="InterPro" id="IPR001128">
    <property type="entry name" value="Cyt_P450"/>
</dbReference>
<dbReference type="Gene3D" id="1.10.630.10">
    <property type="entry name" value="Cytochrome P450"/>
    <property type="match status" value="1"/>
</dbReference>
<protein>
    <submittedName>
        <fullName evidence="6">Cytochrome P450</fullName>
    </submittedName>
</protein>
<accession>A0ABR1UMF0</accession>
<comment type="caution">
    <text evidence="6">The sequence shown here is derived from an EMBL/GenBank/DDBJ whole genome shotgun (WGS) entry which is preliminary data.</text>
</comment>
<feature type="chain" id="PRO_5046304355" evidence="5">
    <location>
        <begin position="26"/>
        <end position="549"/>
    </location>
</feature>
<keyword evidence="5" id="KW-0732">Signal</keyword>
<evidence type="ECO:0000256" key="4">
    <source>
        <dbReference type="ARBA" id="ARBA00023004"/>
    </source>
</evidence>
<evidence type="ECO:0000313" key="7">
    <source>
        <dbReference type="Proteomes" id="UP001446871"/>
    </source>
</evidence>
<reference evidence="6 7" key="1">
    <citation type="submission" date="2023-01" db="EMBL/GenBank/DDBJ databases">
        <title>Analysis of 21 Apiospora genomes using comparative genomics revels a genus with tremendous synthesis potential of carbohydrate active enzymes and secondary metabolites.</title>
        <authorList>
            <person name="Sorensen T."/>
        </authorList>
    </citation>
    <scope>NUCLEOTIDE SEQUENCE [LARGE SCALE GENOMIC DNA]</scope>
    <source>
        <strain evidence="6 7">CBS 83171</strain>
    </source>
</reference>
<dbReference type="InterPro" id="IPR002401">
    <property type="entry name" value="Cyt_P450_E_grp-I"/>
</dbReference>
<evidence type="ECO:0000313" key="6">
    <source>
        <dbReference type="EMBL" id="KAK8059241.1"/>
    </source>
</evidence>
<keyword evidence="3" id="KW-0479">Metal-binding</keyword>
<gene>
    <name evidence="6" type="ORF">PG996_009171</name>
</gene>
<dbReference type="PANTHER" id="PTHR24305">
    <property type="entry name" value="CYTOCHROME P450"/>
    <property type="match status" value="1"/>
</dbReference>
<dbReference type="SUPFAM" id="SSF48264">
    <property type="entry name" value="Cytochrome P450"/>
    <property type="match status" value="1"/>
</dbReference>
<proteinExistence type="inferred from homology"/>
<dbReference type="InterPro" id="IPR050121">
    <property type="entry name" value="Cytochrome_P450_monoxygenase"/>
</dbReference>
<evidence type="ECO:0000256" key="2">
    <source>
        <dbReference type="ARBA" id="ARBA00022617"/>
    </source>
</evidence>
<keyword evidence="2" id="KW-0349">Heme</keyword>
<comment type="similarity">
    <text evidence="1">Belongs to the cytochrome P450 family.</text>
</comment>
<dbReference type="PANTHER" id="PTHR24305:SF166">
    <property type="entry name" value="CYTOCHROME P450 12A4, MITOCHONDRIAL-RELATED"/>
    <property type="match status" value="1"/>
</dbReference>
<dbReference type="PRINTS" id="PR00385">
    <property type="entry name" value="P450"/>
</dbReference>
<feature type="signal peptide" evidence="5">
    <location>
        <begin position="1"/>
        <end position="25"/>
    </location>
</feature>
<keyword evidence="7" id="KW-1185">Reference proteome</keyword>
<dbReference type="Pfam" id="PF00067">
    <property type="entry name" value="p450"/>
    <property type="match status" value="2"/>
</dbReference>
<organism evidence="6 7">
    <name type="scientific">Apiospora saccharicola</name>
    <dbReference type="NCBI Taxonomy" id="335842"/>
    <lineage>
        <taxon>Eukaryota</taxon>
        <taxon>Fungi</taxon>
        <taxon>Dikarya</taxon>
        <taxon>Ascomycota</taxon>
        <taxon>Pezizomycotina</taxon>
        <taxon>Sordariomycetes</taxon>
        <taxon>Xylariomycetidae</taxon>
        <taxon>Amphisphaeriales</taxon>
        <taxon>Apiosporaceae</taxon>
        <taxon>Apiospora</taxon>
    </lineage>
</organism>
<dbReference type="Proteomes" id="UP001446871">
    <property type="component" value="Unassembled WGS sequence"/>
</dbReference>
<sequence>MLQSPFLLFSAFLCVLVWLYRRAYPRPYPGIPYNAKSAGRILGDIPDLLEAVKTANDPAKFVFRQCRKLGSPVIQLFLKPFHAPIIFIDDVREVKDLIGLRTKEFDRAPSTSAVFAPLSPHSSIVKPTNAQWRDQRRYWEGLMGKSFLHRVVAPKMYESAQHVVALFQAKAAIADGRPFDVMDDFDVAAFDIIWHSIMGSKLDGLKSQHSRLCEVTASAVAAQPASKDAPAKTLKSFSQPWHHWFLRQLPEYKRYWALKNRLLDSHIEETRRLYAGLSDDEAAERADTCALDLGIRRERLEFKDKFGKVAVPTTAELHDELFLFLIAGHDTTAVTLSWALKFLTNHPEAQTKLRQSLREAFPNNPAAGGVEGSLPSVEEILAKTVPYMEACLEEMVRLGNIHPRLVRIAVRDTEVLGCPIPKGAQVLSSSYVGERLLEEVPEARRSRRSQQCRNNFLAHWDPRGMDDFVPERWLDGDKYEPKSFPRMAFSAGPRVCYGQKFALQELRITLTLLILSFKLEPIPDVLNSMAGFQRVLRVPKQSFVRLAVL</sequence>
<dbReference type="PRINTS" id="PR00463">
    <property type="entry name" value="EP450I"/>
</dbReference>
<keyword evidence="4" id="KW-0408">Iron</keyword>
<dbReference type="EMBL" id="JAQQWM010000006">
    <property type="protein sequence ID" value="KAK8059241.1"/>
    <property type="molecule type" value="Genomic_DNA"/>
</dbReference>
<evidence type="ECO:0000256" key="5">
    <source>
        <dbReference type="SAM" id="SignalP"/>
    </source>
</evidence>
<evidence type="ECO:0000256" key="3">
    <source>
        <dbReference type="ARBA" id="ARBA00022723"/>
    </source>
</evidence>